<evidence type="ECO:0000256" key="1">
    <source>
        <dbReference type="SAM" id="MobiDB-lite"/>
    </source>
</evidence>
<dbReference type="eggNOG" id="ENOG502TGDG">
    <property type="taxonomic scope" value="Eukaryota"/>
</dbReference>
<proteinExistence type="predicted"/>
<keyword evidence="2" id="KW-1185">Reference proteome</keyword>
<dbReference type="AlphaFoldDB" id="A0A1I7TDX1"/>
<reference evidence="3" key="1">
    <citation type="submission" date="2016-11" db="UniProtKB">
        <authorList>
            <consortium name="WormBaseParasite"/>
        </authorList>
    </citation>
    <scope>IDENTIFICATION</scope>
</reference>
<feature type="compositionally biased region" description="Low complexity" evidence="1">
    <location>
        <begin position="1"/>
        <end position="13"/>
    </location>
</feature>
<dbReference type="Proteomes" id="UP000095282">
    <property type="component" value="Unplaced"/>
</dbReference>
<feature type="region of interest" description="Disordered" evidence="1">
    <location>
        <begin position="233"/>
        <end position="256"/>
    </location>
</feature>
<organism evidence="2 3">
    <name type="scientific">Caenorhabditis tropicalis</name>
    <dbReference type="NCBI Taxonomy" id="1561998"/>
    <lineage>
        <taxon>Eukaryota</taxon>
        <taxon>Metazoa</taxon>
        <taxon>Ecdysozoa</taxon>
        <taxon>Nematoda</taxon>
        <taxon>Chromadorea</taxon>
        <taxon>Rhabditida</taxon>
        <taxon>Rhabditina</taxon>
        <taxon>Rhabditomorpha</taxon>
        <taxon>Rhabditoidea</taxon>
        <taxon>Rhabditidae</taxon>
        <taxon>Peloderinae</taxon>
        <taxon>Caenorhabditis</taxon>
    </lineage>
</organism>
<protein>
    <submittedName>
        <fullName evidence="3">Homeobox domain-containing protein</fullName>
    </submittedName>
</protein>
<evidence type="ECO:0000313" key="2">
    <source>
        <dbReference type="Proteomes" id="UP000095282"/>
    </source>
</evidence>
<accession>A0A1I7TDX1</accession>
<evidence type="ECO:0000313" key="3">
    <source>
        <dbReference type="WBParaSite" id="Csp11.Scaffold589.g4976.t2"/>
    </source>
</evidence>
<name>A0A1I7TDX1_9PELO</name>
<feature type="region of interest" description="Disordered" evidence="1">
    <location>
        <begin position="1"/>
        <end position="23"/>
    </location>
</feature>
<dbReference type="WBParaSite" id="Csp11.Scaffold589.g4976.t2">
    <property type="protein sequence ID" value="Csp11.Scaffold589.g4976.t2"/>
    <property type="gene ID" value="Csp11.Scaffold589.g4976"/>
</dbReference>
<sequence length="256" mass="29296">MSTTSSIESSPIEQATSRSARRKWHSAMRFIQGVQRFKTPVMSHKPACCHEATPLQPGAHASLTMCSRRGRRLSLPQTPMATPANPSTQSVMNGYPFASRPHYERRQLPMQHTLRHNHSMSSLQGNREVPREVSHSYHNPHARLSQPDIHAAIYRPHHYYSPPVSYGSGGHYSYHYQSGQLPTSQHSSPLYMRRMLPTPKNSGGIARKLLKRCTNPDLMRLQRTTEIREQSVGRTSCDVEKQERREKNMKKENHLI</sequence>